<proteinExistence type="predicted"/>
<protein>
    <recommendedName>
        <fullName evidence="3">C-terminal of Roc (COR) domain-containing protein</fullName>
    </recommendedName>
</protein>
<feature type="non-terminal residue" evidence="1">
    <location>
        <position position="65"/>
    </location>
</feature>
<reference evidence="1 2" key="1">
    <citation type="submission" date="2024-11" db="EMBL/GenBank/DDBJ databases">
        <title>Chromosome-level genome assembly of the freshwater bivalve Anodonta woodiana.</title>
        <authorList>
            <person name="Chen X."/>
        </authorList>
    </citation>
    <scope>NUCLEOTIDE SEQUENCE [LARGE SCALE GENOMIC DNA]</scope>
    <source>
        <strain evidence="1">MN2024</strain>
        <tissue evidence="1">Gills</tissue>
    </source>
</reference>
<sequence>IEVLRDYVVLDPKWLIDALKSLINAHTNLPNNPADKATDARAAQNDITQKWSDFREKGILTLELV</sequence>
<dbReference type="AlphaFoldDB" id="A0ABD3XUK2"/>
<gene>
    <name evidence="1" type="ORF">ACJMK2_002006</name>
</gene>
<evidence type="ECO:0008006" key="3">
    <source>
        <dbReference type="Google" id="ProtNLM"/>
    </source>
</evidence>
<dbReference type="Proteomes" id="UP001634394">
    <property type="component" value="Unassembled WGS sequence"/>
</dbReference>
<evidence type="ECO:0000313" key="2">
    <source>
        <dbReference type="Proteomes" id="UP001634394"/>
    </source>
</evidence>
<evidence type="ECO:0000313" key="1">
    <source>
        <dbReference type="EMBL" id="KAL3889677.1"/>
    </source>
</evidence>
<dbReference type="EMBL" id="JBJQND010000001">
    <property type="protein sequence ID" value="KAL3889677.1"/>
    <property type="molecule type" value="Genomic_DNA"/>
</dbReference>
<organism evidence="1 2">
    <name type="scientific">Sinanodonta woodiana</name>
    <name type="common">Chinese pond mussel</name>
    <name type="synonym">Anodonta woodiana</name>
    <dbReference type="NCBI Taxonomy" id="1069815"/>
    <lineage>
        <taxon>Eukaryota</taxon>
        <taxon>Metazoa</taxon>
        <taxon>Spiralia</taxon>
        <taxon>Lophotrochozoa</taxon>
        <taxon>Mollusca</taxon>
        <taxon>Bivalvia</taxon>
        <taxon>Autobranchia</taxon>
        <taxon>Heteroconchia</taxon>
        <taxon>Palaeoheterodonta</taxon>
        <taxon>Unionida</taxon>
        <taxon>Unionoidea</taxon>
        <taxon>Unionidae</taxon>
        <taxon>Unioninae</taxon>
        <taxon>Sinanodonta</taxon>
    </lineage>
</organism>
<keyword evidence="2" id="KW-1185">Reference proteome</keyword>
<accession>A0ABD3XUK2</accession>
<feature type="non-terminal residue" evidence="1">
    <location>
        <position position="1"/>
    </location>
</feature>
<name>A0ABD3XUK2_SINWO</name>
<comment type="caution">
    <text evidence="1">The sequence shown here is derived from an EMBL/GenBank/DDBJ whole genome shotgun (WGS) entry which is preliminary data.</text>
</comment>